<reference evidence="1" key="1">
    <citation type="journal article" date="2021" name="Proc. Natl. Acad. Sci. U.S.A.">
        <title>A Catalog of Tens of Thousands of Viruses from Human Metagenomes Reveals Hidden Associations with Chronic Diseases.</title>
        <authorList>
            <person name="Tisza M.J."/>
            <person name="Buck C.B."/>
        </authorList>
    </citation>
    <scope>NUCLEOTIDE SEQUENCE</scope>
    <source>
        <strain evidence="1">Ct3lF2</strain>
    </source>
</reference>
<accession>A0A8S5PPE7</accession>
<evidence type="ECO:0000313" key="1">
    <source>
        <dbReference type="EMBL" id="DAE08730.1"/>
    </source>
</evidence>
<proteinExistence type="predicted"/>
<dbReference type="EMBL" id="BK015473">
    <property type="protein sequence ID" value="DAE08730.1"/>
    <property type="molecule type" value="Genomic_DNA"/>
</dbReference>
<organism evidence="1">
    <name type="scientific">Siphoviridae sp. ct3lF2</name>
    <dbReference type="NCBI Taxonomy" id="2825324"/>
    <lineage>
        <taxon>Viruses</taxon>
        <taxon>Duplodnaviria</taxon>
        <taxon>Heunggongvirae</taxon>
        <taxon>Uroviricota</taxon>
        <taxon>Caudoviricetes</taxon>
    </lineage>
</organism>
<name>A0A8S5PPE7_9CAUD</name>
<protein>
    <submittedName>
        <fullName evidence="1">Uncharacterized protein</fullName>
    </submittedName>
</protein>
<sequence length="86" mass="10066">MAANDLKYLLAPDGVTDDRFLRARESFWEYCKLRNPKFFRDDRTYLRDLANDLQALYEGRLINPDTGEPYKKFMMNLPPGMASPIS</sequence>